<dbReference type="InterPro" id="IPR036291">
    <property type="entry name" value="NAD(P)-bd_dom_sf"/>
</dbReference>
<dbReference type="InterPro" id="IPR051783">
    <property type="entry name" value="NAD(P)-dependent_oxidoreduct"/>
</dbReference>
<dbReference type="PANTHER" id="PTHR48079">
    <property type="entry name" value="PROTEIN YEEZ"/>
    <property type="match status" value="1"/>
</dbReference>
<dbReference type="InterPro" id="IPR001509">
    <property type="entry name" value="Epimerase_deHydtase"/>
</dbReference>
<feature type="transmembrane region" description="Helical" evidence="1">
    <location>
        <begin position="338"/>
        <end position="359"/>
    </location>
</feature>
<evidence type="ECO:0000313" key="4">
    <source>
        <dbReference type="Proteomes" id="UP001056455"/>
    </source>
</evidence>
<name>A0ABY4YWA9_9MICO</name>
<gene>
    <name evidence="3" type="ORF">NF556_05265</name>
</gene>
<keyword evidence="1" id="KW-0472">Membrane</keyword>
<keyword evidence="4" id="KW-1185">Reference proteome</keyword>
<reference evidence="3" key="1">
    <citation type="submission" date="2022-06" db="EMBL/GenBank/DDBJ databases">
        <title>Ornithinimicrobium HY1793.</title>
        <authorList>
            <person name="Huang Y."/>
        </authorList>
    </citation>
    <scope>NUCLEOTIDE SEQUENCE</scope>
    <source>
        <strain evidence="3">HY1793</strain>
    </source>
</reference>
<dbReference type="Gene3D" id="3.40.50.720">
    <property type="entry name" value="NAD(P)-binding Rossmann-like Domain"/>
    <property type="match status" value="1"/>
</dbReference>
<keyword evidence="1" id="KW-1133">Transmembrane helix</keyword>
<dbReference type="RefSeq" id="WP_252594440.1">
    <property type="nucleotide sequence ID" value="NZ_CP099489.1"/>
</dbReference>
<sequence length="366" mass="38448">MSSQSGHFRSGRTAGSLRVGVTHAGSGLGSAIAAALSAEGHRVVGLDSRSGTSTDVQWRLTDLTSPQLVDALGDVDAVVHLAHGVALSRELAEDPDARRARMIREVQTLTVAAAAAGGRHLVVVTSAMVYGARPDNEVPLPESSPLRSSDAEGMVADLVDVEELLDKAREIHPGLRVTSVRPAALVGPGVDSIITRHFEAPRLLTLKGSEPRWQFCHIDDLGSALVTVLDKQLGPVVAVGAEGSLSQEEVETVSGMRHVAVAPGAAHGAADRLHRLGVLPLPATDLAYVSNPWVIDPRQLRTNGWRAAHDNSAGLSALLDDVRGHHALMSRRVERKEAALGAAGAASAAVALIATAALVRRRRRRP</sequence>
<organism evidence="3 4">
    <name type="scientific">Ornithinimicrobium faecis</name>
    <dbReference type="NCBI Taxonomy" id="2934158"/>
    <lineage>
        <taxon>Bacteria</taxon>
        <taxon>Bacillati</taxon>
        <taxon>Actinomycetota</taxon>
        <taxon>Actinomycetes</taxon>
        <taxon>Micrococcales</taxon>
        <taxon>Ornithinimicrobiaceae</taxon>
        <taxon>Ornithinimicrobium</taxon>
    </lineage>
</organism>
<dbReference type="Pfam" id="PF01370">
    <property type="entry name" value="Epimerase"/>
    <property type="match status" value="1"/>
</dbReference>
<accession>A0ABY4YWA9</accession>
<feature type="domain" description="NAD-dependent epimerase/dehydratase" evidence="2">
    <location>
        <begin position="28"/>
        <end position="231"/>
    </location>
</feature>
<evidence type="ECO:0000259" key="2">
    <source>
        <dbReference type="Pfam" id="PF01370"/>
    </source>
</evidence>
<protein>
    <submittedName>
        <fullName evidence="3">NAD-dependent epimerase/dehydratase family protein</fullName>
    </submittedName>
</protein>
<dbReference type="SUPFAM" id="SSF51735">
    <property type="entry name" value="NAD(P)-binding Rossmann-fold domains"/>
    <property type="match status" value="1"/>
</dbReference>
<evidence type="ECO:0000256" key="1">
    <source>
        <dbReference type="SAM" id="Phobius"/>
    </source>
</evidence>
<evidence type="ECO:0000313" key="3">
    <source>
        <dbReference type="EMBL" id="USQ81056.1"/>
    </source>
</evidence>
<keyword evidence="1" id="KW-0812">Transmembrane</keyword>
<dbReference type="Proteomes" id="UP001056455">
    <property type="component" value="Chromosome"/>
</dbReference>
<dbReference type="EMBL" id="CP099489">
    <property type="protein sequence ID" value="USQ81056.1"/>
    <property type="molecule type" value="Genomic_DNA"/>
</dbReference>
<proteinExistence type="predicted"/>
<dbReference type="PANTHER" id="PTHR48079:SF6">
    <property type="entry name" value="NAD(P)-BINDING DOMAIN-CONTAINING PROTEIN-RELATED"/>
    <property type="match status" value="1"/>
</dbReference>